<feature type="transmembrane region" description="Helical" evidence="5">
    <location>
        <begin position="312"/>
        <end position="329"/>
    </location>
</feature>
<dbReference type="InterPro" id="IPR044880">
    <property type="entry name" value="NCX_ion-bd_dom_sf"/>
</dbReference>
<dbReference type="EMBL" id="CP017766">
    <property type="protein sequence ID" value="AUB55626.1"/>
    <property type="molecule type" value="Genomic_DNA"/>
</dbReference>
<evidence type="ECO:0000256" key="5">
    <source>
        <dbReference type="SAM" id="Phobius"/>
    </source>
</evidence>
<keyword evidence="4 5" id="KW-0472">Membrane</keyword>
<dbReference type="GeneID" id="35126297"/>
<dbReference type="PANTHER" id="PTHR10846:SF8">
    <property type="entry name" value="INNER MEMBRANE PROTEIN YRBG"/>
    <property type="match status" value="1"/>
</dbReference>
<keyword evidence="3 5" id="KW-1133">Transmembrane helix</keyword>
<dbReference type="AlphaFoldDB" id="A0A2H4VC13"/>
<dbReference type="NCBIfam" id="TIGR00367">
    <property type="entry name" value="calcium/sodium antiporter"/>
    <property type="match status" value="1"/>
</dbReference>
<dbReference type="GO" id="GO:0005262">
    <property type="term" value="F:calcium channel activity"/>
    <property type="evidence" value="ECO:0007669"/>
    <property type="project" value="TreeGrafter"/>
</dbReference>
<evidence type="ECO:0000259" key="6">
    <source>
        <dbReference type="Pfam" id="PF01699"/>
    </source>
</evidence>
<dbReference type="InterPro" id="IPR004481">
    <property type="entry name" value="K/Na/Ca-exchanger"/>
</dbReference>
<comment type="subcellular location">
    <subcellularLocation>
        <location evidence="1">Membrane</location>
        <topology evidence="1">Multi-pass membrane protein</topology>
    </subcellularLocation>
</comment>
<dbReference type="OrthoDB" id="142185at2157"/>
<accession>A0A2H4VR26</accession>
<evidence type="ECO:0000313" key="12">
    <source>
        <dbReference type="Proteomes" id="UP000591058"/>
    </source>
</evidence>
<evidence type="ECO:0000313" key="10">
    <source>
        <dbReference type="Proteomes" id="UP000232631"/>
    </source>
</evidence>
<feature type="transmembrane region" description="Helical" evidence="5">
    <location>
        <begin position="33"/>
        <end position="51"/>
    </location>
</feature>
<dbReference type="Pfam" id="PF01699">
    <property type="entry name" value="Na_Ca_ex"/>
    <property type="match status" value="2"/>
</dbReference>
<dbReference type="GO" id="GO:0008273">
    <property type="term" value="F:calcium, potassium:sodium antiporter activity"/>
    <property type="evidence" value="ECO:0007669"/>
    <property type="project" value="TreeGrafter"/>
</dbReference>
<evidence type="ECO:0000256" key="3">
    <source>
        <dbReference type="ARBA" id="ARBA00022989"/>
    </source>
</evidence>
<feature type="transmembrane region" description="Helical" evidence="5">
    <location>
        <begin position="246"/>
        <end position="268"/>
    </location>
</feature>
<feature type="transmembrane region" description="Helical" evidence="5">
    <location>
        <begin position="71"/>
        <end position="97"/>
    </location>
</feature>
<dbReference type="RefSeq" id="WP_100905604.1">
    <property type="nucleotide sequence ID" value="NZ_CP017766.1"/>
</dbReference>
<dbReference type="Proteomes" id="UP000232631">
    <property type="component" value="Chromosome"/>
</dbReference>
<evidence type="ECO:0000313" key="9">
    <source>
        <dbReference type="EMBL" id="NMO09869.1"/>
    </source>
</evidence>
<dbReference type="InterPro" id="IPR004837">
    <property type="entry name" value="NaCa_Exmemb"/>
</dbReference>
<dbReference type="EMBL" id="JABBYL010000029">
    <property type="protein sequence ID" value="NMO09869.1"/>
    <property type="molecule type" value="Genomic_DNA"/>
</dbReference>
<dbReference type="KEGG" id="msub:BK009_07360"/>
<feature type="transmembrane region" description="Helical" evidence="5">
    <location>
        <begin position="6"/>
        <end position="26"/>
    </location>
</feature>
<protein>
    <submittedName>
        <fullName evidence="9">Calcium/sodium antiporter</fullName>
    </submittedName>
    <submittedName>
        <fullName evidence="7">Cation transporter</fullName>
    </submittedName>
</protein>
<dbReference type="Gene3D" id="1.20.1420.30">
    <property type="entry name" value="NCX, central ion-binding region"/>
    <property type="match status" value="1"/>
</dbReference>
<accession>A0A2H4VC13</accession>
<evidence type="ECO:0000256" key="1">
    <source>
        <dbReference type="ARBA" id="ARBA00004141"/>
    </source>
</evidence>
<feature type="transmembrane region" description="Helical" evidence="5">
    <location>
        <begin position="186"/>
        <end position="205"/>
    </location>
</feature>
<reference evidence="9 12" key="2">
    <citation type="submission" date="2020-04" db="EMBL/GenBank/DDBJ databases">
        <title>Draft genome of Methanobacterium subterraneum isolated from animal feces.</title>
        <authorList>
            <person name="Ouboter H.T."/>
            <person name="Berger S."/>
            <person name="Gungor E."/>
            <person name="Jetten M.S.M."/>
            <person name="Welte C.U."/>
        </authorList>
    </citation>
    <scope>NUCLEOTIDE SEQUENCE [LARGE SCALE GENOMIC DNA]</scope>
    <source>
        <strain evidence="9">HO_2020</strain>
    </source>
</reference>
<dbReference type="EMBL" id="CP017768">
    <property type="protein sequence ID" value="AUB60512.1"/>
    <property type="molecule type" value="Genomic_DNA"/>
</dbReference>
<feature type="transmembrane region" description="Helical" evidence="5">
    <location>
        <begin position="217"/>
        <end position="239"/>
    </location>
</feature>
<name>A0A2H4VC13_9EURY</name>
<feature type="transmembrane region" description="Helical" evidence="5">
    <location>
        <begin position="132"/>
        <end position="149"/>
    </location>
</feature>
<evidence type="ECO:0000256" key="4">
    <source>
        <dbReference type="ARBA" id="ARBA00023136"/>
    </source>
</evidence>
<feature type="domain" description="Sodium/calcium exchanger membrane region" evidence="6">
    <location>
        <begin position="7"/>
        <end position="149"/>
    </location>
</feature>
<reference evidence="10 11" key="1">
    <citation type="submission" date="2016-10" db="EMBL/GenBank/DDBJ databases">
        <title>Comparative genomics between deep and shallow subseafloor isolates.</title>
        <authorList>
            <person name="Ishii S."/>
            <person name="Miller J.R."/>
            <person name="Sutton G."/>
            <person name="Suzuki S."/>
            <person name="Methe B."/>
            <person name="Inagaki F."/>
            <person name="Imachi H."/>
        </authorList>
    </citation>
    <scope>NUCLEOTIDE SEQUENCE [LARGE SCALE GENOMIC DNA]</scope>
    <source>
        <strain evidence="8 10">A8p</strain>
        <strain evidence="7 11">MO-MB1</strain>
    </source>
</reference>
<keyword evidence="2 5" id="KW-0812">Transmembrane</keyword>
<evidence type="ECO:0000313" key="7">
    <source>
        <dbReference type="EMBL" id="AUB55626.1"/>
    </source>
</evidence>
<organism evidence="7 11">
    <name type="scientific">Methanobacterium subterraneum</name>
    <dbReference type="NCBI Taxonomy" id="59277"/>
    <lineage>
        <taxon>Archaea</taxon>
        <taxon>Methanobacteriati</taxon>
        <taxon>Methanobacteriota</taxon>
        <taxon>Methanomada group</taxon>
        <taxon>Methanobacteria</taxon>
        <taxon>Methanobacteriales</taxon>
        <taxon>Methanobacteriaceae</taxon>
        <taxon>Methanobacterium</taxon>
    </lineage>
</organism>
<evidence type="ECO:0000256" key="2">
    <source>
        <dbReference type="ARBA" id="ARBA00022692"/>
    </source>
</evidence>
<gene>
    <name evidence="7" type="ORF">BK007_06130</name>
    <name evidence="8" type="ORF">BK009_07360</name>
    <name evidence="9" type="ORF">HG719_08535</name>
</gene>
<dbReference type="Proteomes" id="UP000232806">
    <property type="component" value="Chromosome"/>
</dbReference>
<dbReference type="Proteomes" id="UP000591058">
    <property type="component" value="Unassembled WGS sequence"/>
</dbReference>
<keyword evidence="10" id="KW-1185">Reference proteome</keyword>
<evidence type="ECO:0000313" key="11">
    <source>
        <dbReference type="Proteomes" id="UP000232806"/>
    </source>
</evidence>
<evidence type="ECO:0000313" key="8">
    <source>
        <dbReference type="EMBL" id="AUB60512.1"/>
    </source>
</evidence>
<sequence>MLEVVILIVALIVSLIIVIKSADVFVDNIVEIGLALGISEIILGVTASAIGTSLPEFGSAMIAILTGTPDMGVGVAIGANIWNIGGILGISAIFAGLITTQGEELRRDGVMAFLTALVLVVSLFLIGNISFVLGIILIFMYVVYLWILIRAQKNNKNKEIECCDISEETSQEGKSQDSKKSLNTKTIIFAVLGLVGLAIGCRAIVYCTVELSTMANISEGLAGILLAFGTTTPEFFTVLSSAKKGLNSLAIGTVFGSNIFNILIGLGIPALFVNIPVEPITTYFDAPVMVLITLLLLLLIKRGMKLSRVEGVILVLAYVIYMFTRLFFIM</sequence>
<feature type="transmembrane region" description="Helical" evidence="5">
    <location>
        <begin position="280"/>
        <end position="300"/>
    </location>
</feature>
<dbReference type="GO" id="GO:0006874">
    <property type="term" value="P:intracellular calcium ion homeostasis"/>
    <property type="evidence" value="ECO:0007669"/>
    <property type="project" value="TreeGrafter"/>
</dbReference>
<feature type="domain" description="Sodium/calcium exchanger membrane region" evidence="6">
    <location>
        <begin position="187"/>
        <end position="326"/>
    </location>
</feature>
<feature type="transmembrane region" description="Helical" evidence="5">
    <location>
        <begin position="109"/>
        <end position="126"/>
    </location>
</feature>
<proteinExistence type="predicted"/>
<dbReference type="PANTHER" id="PTHR10846">
    <property type="entry name" value="SODIUM/POTASSIUM/CALCIUM EXCHANGER"/>
    <property type="match status" value="1"/>
</dbReference>
<dbReference type="GO" id="GO:0005886">
    <property type="term" value="C:plasma membrane"/>
    <property type="evidence" value="ECO:0007669"/>
    <property type="project" value="TreeGrafter"/>
</dbReference>